<reference evidence="8 9" key="1">
    <citation type="submission" date="2016-10" db="EMBL/GenBank/DDBJ databases">
        <title>Reductive evolution of mitochondrial metabolism and differential evolution of invasion-related proteins in Cryptosporidium.</title>
        <authorList>
            <person name="Liu S."/>
            <person name="Roellig D.M."/>
            <person name="Guo Y."/>
            <person name="Li N."/>
            <person name="Frace M.A."/>
            <person name="Tang K."/>
            <person name="Zhang L."/>
            <person name="Feng Y."/>
            <person name="Xiao L."/>
        </authorList>
    </citation>
    <scope>NUCLEOTIDE SEQUENCE [LARGE SCALE GENOMIC DNA]</scope>
    <source>
        <strain evidence="8">30847</strain>
    </source>
</reference>
<dbReference type="VEuPathDB" id="CryptoDB:cand_014880"/>
<dbReference type="GeneID" id="92365673"/>
<dbReference type="EMBL" id="LRBS01000031">
    <property type="protein sequence ID" value="OII77672.1"/>
    <property type="molecule type" value="Genomic_DNA"/>
</dbReference>
<dbReference type="SMART" id="SM00724">
    <property type="entry name" value="TLC"/>
    <property type="match status" value="1"/>
</dbReference>
<dbReference type="InterPro" id="IPR006634">
    <property type="entry name" value="TLC-dom"/>
</dbReference>
<evidence type="ECO:0000256" key="2">
    <source>
        <dbReference type="ARBA" id="ARBA00022692"/>
    </source>
</evidence>
<protein>
    <submittedName>
        <fullName evidence="8">Longevity-assurance protein</fullName>
    </submittedName>
</protein>
<feature type="transmembrane region" description="Helical" evidence="6">
    <location>
        <begin position="180"/>
        <end position="202"/>
    </location>
</feature>
<dbReference type="RefSeq" id="XP_067069518.1">
    <property type="nucleotide sequence ID" value="XM_067211723.1"/>
</dbReference>
<dbReference type="GO" id="GO:0050291">
    <property type="term" value="F:sphingosine N-acyltransferase activity"/>
    <property type="evidence" value="ECO:0007669"/>
    <property type="project" value="InterPro"/>
</dbReference>
<comment type="subcellular location">
    <subcellularLocation>
        <location evidence="1">Membrane</location>
        <topology evidence="1">Multi-pass membrane protein</topology>
    </subcellularLocation>
</comment>
<evidence type="ECO:0000313" key="8">
    <source>
        <dbReference type="EMBL" id="OII77672.1"/>
    </source>
</evidence>
<feature type="transmembrane region" description="Helical" evidence="6">
    <location>
        <begin position="84"/>
        <end position="103"/>
    </location>
</feature>
<dbReference type="AlphaFoldDB" id="A0A1J4MU19"/>
<dbReference type="GO" id="GO:0046513">
    <property type="term" value="P:ceramide biosynthetic process"/>
    <property type="evidence" value="ECO:0007669"/>
    <property type="project" value="InterPro"/>
</dbReference>
<organism evidence="8 9">
    <name type="scientific">Cryptosporidium andersoni</name>
    <dbReference type="NCBI Taxonomy" id="117008"/>
    <lineage>
        <taxon>Eukaryota</taxon>
        <taxon>Sar</taxon>
        <taxon>Alveolata</taxon>
        <taxon>Apicomplexa</taxon>
        <taxon>Conoidasida</taxon>
        <taxon>Coccidia</taxon>
        <taxon>Eucoccidiorida</taxon>
        <taxon>Eimeriorina</taxon>
        <taxon>Cryptosporidiidae</taxon>
        <taxon>Cryptosporidium</taxon>
    </lineage>
</organism>
<dbReference type="Proteomes" id="UP000186804">
    <property type="component" value="Unassembled WGS sequence"/>
</dbReference>
<dbReference type="PROSITE" id="PS50922">
    <property type="entry name" value="TLC"/>
    <property type="match status" value="1"/>
</dbReference>
<dbReference type="InterPro" id="IPR016439">
    <property type="entry name" value="Lag1/Lac1-like"/>
</dbReference>
<proteinExistence type="predicted"/>
<gene>
    <name evidence="8" type="ORF">cand_014880</name>
</gene>
<sequence length="363" mass="42927">MTIRHRFDLLETPEYQGIWAYIVNRNIGKSDFVLGIVSCILLLSLRILICGANNKLLSNVMTPIKRLCRPFGKRPGSEIKMAEMLWYFVWHFFSFLFGTYVLLSEFEFGTAHKPGWVQYIFRTNEFIYYIVPTPSEPVSLNPGWPLFPMGDQMRRYYFIEIGYWLSCLIILNFETIRKDYIILLLHHLTTLSLLIISCSLSFFRIGIIVLWIHDILDIFLHIMKCFLYSKYAERFPIFCNFLLYSLTFIMFTSRLMIYPYFCIYSILIIRTCINISATGYSIWIIPGSIICSCLLSFLQFIHIIWFIMIMRMVFRTKVQNVNDMGDVRSDDEVTSENEQPYNTTSEHEAKLKLTKRRKNHSIN</sequence>
<comment type="caution">
    <text evidence="8">The sequence shown here is derived from an EMBL/GenBank/DDBJ whole genome shotgun (WGS) entry which is preliminary data.</text>
</comment>
<name>A0A1J4MU19_9CRYT</name>
<feature type="domain" description="TLC" evidence="7">
    <location>
        <begin position="79"/>
        <end position="318"/>
    </location>
</feature>
<accession>A0A1J4MU19</accession>
<keyword evidence="9" id="KW-1185">Reference proteome</keyword>
<evidence type="ECO:0000256" key="6">
    <source>
        <dbReference type="SAM" id="Phobius"/>
    </source>
</evidence>
<feature type="transmembrane region" description="Helical" evidence="6">
    <location>
        <begin position="156"/>
        <end position="173"/>
    </location>
</feature>
<evidence type="ECO:0000256" key="4">
    <source>
        <dbReference type="ARBA" id="ARBA00023136"/>
    </source>
</evidence>
<dbReference type="PANTHER" id="PTHR12560">
    <property type="entry name" value="LONGEVITY ASSURANCE FACTOR 1 LAG1"/>
    <property type="match status" value="1"/>
</dbReference>
<evidence type="ECO:0000256" key="1">
    <source>
        <dbReference type="ARBA" id="ARBA00004141"/>
    </source>
</evidence>
<feature type="transmembrane region" description="Helical" evidence="6">
    <location>
        <begin position="241"/>
        <end position="268"/>
    </location>
</feature>
<evidence type="ECO:0000313" key="9">
    <source>
        <dbReference type="Proteomes" id="UP000186804"/>
    </source>
</evidence>
<keyword evidence="3 6" id="KW-1133">Transmembrane helix</keyword>
<dbReference type="PANTHER" id="PTHR12560:SF0">
    <property type="entry name" value="LD18904P"/>
    <property type="match status" value="1"/>
</dbReference>
<dbReference type="GO" id="GO:0016020">
    <property type="term" value="C:membrane"/>
    <property type="evidence" value="ECO:0007669"/>
    <property type="project" value="UniProtKB-SubCell"/>
</dbReference>
<dbReference type="OrthoDB" id="537032at2759"/>
<keyword evidence="2 5" id="KW-0812">Transmembrane</keyword>
<feature type="transmembrane region" description="Helical" evidence="6">
    <location>
        <begin position="32"/>
        <end position="49"/>
    </location>
</feature>
<evidence type="ECO:0000256" key="5">
    <source>
        <dbReference type="PROSITE-ProRule" id="PRU00205"/>
    </source>
</evidence>
<keyword evidence="4 5" id="KW-0472">Membrane</keyword>
<dbReference type="Pfam" id="PF03798">
    <property type="entry name" value="TRAM_LAG1_CLN8"/>
    <property type="match status" value="1"/>
</dbReference>
<feature type="transmembrane region" description="Helical" evidence="6">
    <location>
        <begin position="280"/>
        <end position="307"/>
    </location>
</feature>
<evidence type="ECO:0000256" key="3">
    <source>
        <dbReference type="ARBA" id="ARBA00022989"/>
    </source>
</evidence>
<evidence type="ECO:0000259" key="7">
    <source>
        <dbReference type="PROSITE" id="PS50922"/>
    </source>
</evidence>